<accession>A0A0D0ENF9</accession>
<dbReference type="Proteomes" id="UP000198302">
    <property type="component" value="Unassembled WGS sequence"/>
</dbReference>
<evidence type="ECO:0000313" key="2">
    <source>
        <dbReference type="EMBL" id="OXA84613.1"/>
    </source>
</evidence>
<dbReference type="STRING" id="37752.IW18_00595"/>
<evidence type="ECO:0000313" key="1">
    <source>
        <dbReference type="EMBL" id="KIO54550.1"/>
    </source>
</evidence>
<gene>
    <name evidence="2" type="ORF">B0A73_18495</name>
    <name evidence="1" type="ORF">IW18_00595</name>
</gene>
<comment type="caution">
    <text evidence="1">The sequence shown here is derived from an EMBL/GenBank/DDBJ whole genome shotgun (WGS) entry which is preliminary data.</text>
</comment>
<evidence type="ECO:0000313" key="4">
    <source>
        <dbReference type="Proteomes" id="UP000198302"/>
    </source>
</evidence>
<protein>
    <submittedName>
        <fullName evidence="1">Uncharacterized protein</fullName>
    </submittedName>
</protein>
<reference evidence="1 3" key="1">
    <citation type="submission" date="2015-01" db="EMBL/GenBank/DDBJ databases">
        <title>Genome of Flavobacterium hibernum DSM 12611.</title>
        <authorList>
            <person name="Stropko S.J."/>
            <person name="Pipes S.E."/>
            <person name="Newman J.D."/>
        </authorList>
    </citation>
    <scope>NUCLEOTIDE SEQUENCE [LARGE SCALE GENOMIC DNA]</scope>
    <source>
        <strain evidence="1 3">DSM 12611</strain>
    </source>
</reference>
<dbReference type="EMBL" id="MUGX01000029">
    <property type="protein sequence ID" value="OXA84613.1"/>
    <property type="molecule type" value="Genomic_DNA"/>
</dbReference>
<name>A0A0D0ENF9_9FLAO</name>
<sequence length="219" mass="26204">MIIKNKNMATQKKIYNIYGNEINKIQLSSLSDYSLKTIIDNKLKMVEHFEDKLLADGEYYLEDNENIDDLIQEYCINKKQRWYFHFNKQTYGIFTLWDWKAVNSDGIAYFKGKRVLDNKNRKVFYCQLNLETEEIKGEAIKIAYQNIHDDENTDILFKFKYNADGSLFRIEDPNEIYFDKVMGSKPQDFIDDIDIQAFFSWNEHEYYHSALPFLPNENI</sequence>
<dbReference type="Proteomes" id="UP000032061">
    <property type="component" value="Unassembled WGS sequence"/>
</dbReference>
<dbReference type="EMBL" id="JPRK01000002">
    <property type="protein sequence ID" value="KIO54550.1"/>
    <property type="molecule type" value="Genomic_DNA"/>
</dbReference>
<keyword evidence="4" id="KW-1185">Reference proteome</keyword>
<evidence type="ECO:0000313" key="3">
    <source>
        <dbReference type="Proteomes" id="UP000032061"/>
    </source>
</evidence>
<proteinExistence type="predicted"/>
<organism evidence="1 3">
    <name type="scientific">Flavobacterium hibernum</name>
    <dbReference type="NCBI Taxonomy" id="37752"/>
    <lineage>
        <taxon>Bacteria</taxon>
        <taxon>Pseudomonadati</taxon>
        <taxon>Bacteroidota</taxon>
        <taxon>Flavobacteriia</taxon>
        <taxon>Flavobacteriales</taxon>
        <taxon>Flavobacteriaceae</taxon>
        <taxon>Flavobacterium</taxon>
    </lineage>
</organism>
<dbReference type="AlphaFoldDB" id="A0A0D0ENF9"/>
<reference evidence="2 4" key="2">
    <citation type="submission" date="2016-11" db="EMBL/GenBank/DDBJ databases">
        <title>Whole genomes of Flavobacteriaceae.</title>
        <authorList>
            <person name="Stine C."/>
            <person name="Li C."/>
            <person name="Tadesse D."/>
        </authorList>
    </citation>
    <scope>NUCLEOTIDE SEQUENCE [LARGE SCALE GENOMIC DNA]</scope>
    <source>
        <strain evidence="2 4">ATCC 51468</strain>
    </source>
</reference>